<dbReference type="PATRIC" id="fig|913081.3.peg.976"/>
<dbReference type="EMBL" id="AFCT01000474">
    <property type="protein sequence ID" value="EHC92990.1"/>
    <property type="molecule type" value="Genomic_DNA"/>
</dbReference>
<name>G5QFP6_SALRU</name>
<dbReference type="AlphaFoldDB" id="G5QFP6"/>
<comment type="caution">
    <text evidence="1">The sequence shown here is derived from an EMBL/GenBank/DDBJ whole genome shotgun (WGS) entry which is preliminary data.</text>
</comment>
<evidence type="ECO:0000313" key="2">
    <source>
        <dbReference type="Proteomes" id="UP000004903"/>
    </source>
</evidence>
<reference evidence="1 2" key="1">
    <citation type="journal article" date="2011" name="BMC Genomics">
        <title>Genome sequencing reveals diversification of virulence factor content and possible host adaptation in distinct subpopulations of Salmonella enterica.</title>
        <authorList>
            <person name="den Bakker H.C."/>
            <person name="Moreno Switt A.I."/>
            <person name="Govoni G."/>
            <person name="Cummings C.A."/>
            <person name="Ranieri M.L."/>
            <person name="Degoricija L."/>
            <person name="Hoelzer K."/>
            <person name="Rodriguez-Rivera L.D."/>
            <person name="Brown S."/>
            <person name="Bolchacova E."/>
            <person name="Furtado M.R."/>
            <person name="Wiedmann M."/>
        </authorList>
    </citation>
    <scope>NUCLEOTIDE SEQUENCE [LARGE SCALE GENOMIC DNA]</scope>
    <source>
        <strain evidence="1 2">A4-653</strain>
    </source>
</reference>
<organism evidence="1 2">
    <name type="scientific">Salmonella enterica subsp. enterica serovar Rubislaw str. A4-653</name>
    <dbReference type="NCBI Taxonomy" id="913081"/>
    <lineage>
        <taxon>Bacteria</taxon>
        <taxon>Pseudomonadati</taxon>
        <taxon>Pseudomonadota</taxon>
        <taxon>Gammaproteobacteria</taxon>
        <taxon>Enterobacterales</taxon>
        <taxon>Enterobacteriaceae</taxon>
        <taxon>Salmonella</taxon>
    </lineage>
</organism>
<proteinExistence type="predicted"/>
<protein>
    <submittedName>
        <fullName evidence="1">Uncharacterized protein</fullName>
    </submittedName>
</protein>
<evidence type="ECO:0000313" key="1">
    <source>
        <dbReference type="EMBL" id="EHC92990.1"/>
    </source>
</evidence>
<sequence>MMMDKGFLGDIQMIKERISYVIPIAIDGSKSGTPVLIYEMAKDSHEVDLSFGIFFIGLRAAKKYSVGIEVFNDNETPIPIDTKKFSNPMFFTVAEAGDGETVVSASMKTTFPKVEIINPGIFEVRASLVNPDTKEIIDVKSSFFDIKRAGVVRNEFQ</sequence>
<gene>
    <name evidence="1" type="ORF">LTSERUB_1194</name>
</gene>
<accession>G5QFP6</accession>
<dbReference type="Proteomes" id="UP000004903">
    <property type="component" value="Unassembled WGS sequence"/>
</dbReference>